<feature type="non-terminal residue" evidence="1">
    <location>
        <position position="105"/>
    </location>
</feature>
<evidence type="ECO:0000313" key="1">
    <source>
        <dbReference type="EMBL" id="KKL04827.1"/>
    </source>
</evidence>
<reference evidence="1" key="1">
    <citation type="journal article" date="2015" name="Nature">
        <title>Complex archaea that bridge the gap between prokaryotes and eukaryotes.</title>
        <authorList>
            <person name="Spang A."/>
            <person name="Saw J.H."/>
            <person name="Jorgensen S.L."/>
            <person name="Zaremba-Niedzwiedzka K."/>
            <person name="Martijn J."/>
            <person name="Lind A.E."/>
            <person name="van Eijk R."/>
            <person name="Schleper C."/>
            <person name="Guy L."/>
            <person name="Ettema T.J."/>
        </authorList>
    </citation>
    <scope>NUCLEOTIDE SEQUENCE</scope>
</reference>
<dbReference type="EMBL" id="LAZR01044368">
    <property type="protein sequence ID" value="KKL04827.1"/>
    <property type="molecule type" value="Genomic_DNA"/>
</dbReference>
<organism evidence="1">
    <name type="scientific">marine sediment metagenome</name>
    <dbReference type="NCBI Taxonomy" id="412755"/>
    <lineage>
        <taxon>unclassified sequences</taxon>
        <taxon>metagenomes</taxon>
        <taxon>ecological metagenomes</taxon>
    </lineage>
</organism>
<accession>A0A0F9AT79</accession>
<name>A0A0F9AT79_9ZZZZ</name>
<proteinExistence type="predicted"/>
<gene>
    <name evidence="1" type="ORF">LCGC14_2612150</name>
</gene>
<dbReference type="AlphaFoldDB" id="A0A0F9AT79"/>
<sequence length="105" mass="11902">MREPTQAISKSQGHDVDCPAHYASRWLSDVPIEGPPGDLAAIGTEVHAYRASLVKHLENEQLDHDFDFWETWVKGGCRPETKELIRWDRFTLPPGDVIGVELFMS</sequence>
<comment type="caution">
    <text evidence="1">The sequence shown here is derived from an EMBL/GenBank/DDBJ whole genome shotgun (WGS) entry which is preliminary data.</text>
</comment>
<protein>
    <submittedName>
        <fullName evidence="1">Uncharacterized protein</fullName>
    </submittedName>
</protein>